<keyword evidence="3" id="KW-1185">Reference proteome</keyword>
<keyword evidence="1" id="KW-0812">Transmembrane</keyword>
<dbReference type="HOGENOM" id="CLU_006738_1_0_1"/>
<dbReference type="PANTHER" id="PTHR31170:SF18">
    <property type="entry name" value="(WILD MALAYSIAN BANANA) HYPOTHETICAL PROTEIN"/>
    <property type="match status" value="1"/>
</dbReference>
<reference evidence="2" key="1">
    <citation type="journal article" date="2009" name="Rice">
        <title>De Novo Next Generation Sequencing of Plant Genomes.</title>
        <authorList>
            <person name="Rounsley S."/>
            <person name="Marri P.R."/>
            <person name="Yu Y."/>
            <person name="He R."/>
            <person name="Sisneros N."/>
            <person name="Goicoechea J.L."/>
            <person name="Lee S.J."/>
            <person name="Angelova A."/>
            <person name="Kudrna D."/>
            <person name="Luo M."/>
            <person name="Affourtit J."/>
            <person name="Desany B."/>
            <person name="Knight J."/>
            <person name="Niazi F."/>
            <person name="Egholm M."/>
            <person name="Wing R.A."/>
        </authorList>
    </citation>
    <scope>NUCLEOTIDE SEQUENCE [LARGE SCALE GENOMIC DNA]</scope>
    <source>
        <strain evidence="2">cv. IRGC 105608</strain>
    </source>
</reference>
<reference evidence="2" key="2">
    <citation type="submission" date="2015-03" db="UniProtKB">
        <authorList>
            <consortium name="EnsemblPlants"/>
        </authorList>
    </citation>
    <scope>IDENTIFICATION</scope>
</reference>
<protein>
    <submittedName>
        <fullName evidence="2">Uncharacterized protein</fullName>
    </submittedName>
</protein>
<dbReference type="EnsemblPlants" id="OBART11G16250.1">
    <property type="protein sequence ID" value="OBART11G16250.1"/>
    <property type="gene ID" value="OBART11G16250"/>
</dbReference>
<dbReference type="STRING" id="65489.A0A0D3HMS5"/>
<dbReference type="InterPro" id="IPR004158">
    <property type="entry name" value="DUF247_pln"/>
</dbReference>
<proteinExistence type="predicted"/>
<name>A0A0D3HMS5_9ORYZ</name>
<dbReference type="AlphaFoldDB" id="A0A0D3HMS5"/>
<feature type="transmembrane region" description="Helical" evidence="1">
    <location>
        <begin position="660"/>
        <end position="684"/>
    </location>
</feature>
<evidence type="ECO:0000313" key="3">
    <source>
        <dbReference type="Proteomes" id="UP000026960"/>
    </source>
</evidence>
<dbReference type="Gramene" id="OBART11G16250.1">
    <property type="protein sequence ID" value="OBART11G16250.1"/>
    <property type="gene ID" value="OBART11G16250"/>
</dbReference>
<dbReference type="PaxDb" id="65489-OBART11G16250.1"/>
<dbReference type="Pfam" id="PF03140">
    <property type="entry name" value="DUF247"/>
    <property type="match status" value="2"/>
</dbReference>
<dbReference type="Proteomes" id="UP000026960">
    <property type="component" value="Chromosome 11"/>
</dbReference>
<dbReference type="PANTHER" id="PTHR31170">
    <property type="entry name" value="BNAC04G53230D PROTEIN"/>
    <property type="match status" value="1"/>
</dbReference>
<keyword evidence="1" id="KW-0472">Membrane</keyword>
<dbReference type="eggNOG" id="ENOG502QR4P">
    <property type="taxonomic scope" value="Eukaryota"/>
</dbReference>
<evidence type="ECO:0000313" key="2">
    <source>
        <dbReference type="EnsemblPlants" id="OBART11G16250.1"/>
    </source>
</evidence>
<sequence>MNNKQPNQMESSAMSVDEMAMSSSWVVEIERYISGDAGSSMPGVMGRGSKPGHSIYRVPEYIKNMTNPNAYRPQVVSLGPFHHGDPALILMEKHKCRAVANLVKRSGKPLLEFIAVVEEIKVQLQDAYENLEDIWYQGTRFVEMMLKDGCFLLEMARVFELHGRVEDYESDDSVFSKHGCLYLFSGIQSDVVLMENQLPLLLLHKLINVAYGHASNYAMDGTDKETTVAAAGTNGMEAAPAMAAGSGSCSCTVVEIDVDDDAEAAAAAPRRTRPRPSIYRVPNHIKNMTNPDAYRPRLVSLGPFHHGEAELQPMEKHKHRAVAHLVERSGKPLREFMAAVEEIAEQLRAAYEDLDDERWSGEEFVELMLTDGCFLLEVMRAFQLQREGKKEEVEEGGDYEADDPVFSEHGYLYLRCDIISDVLVMENQLPLLLLDKLCHVAYADNLQEEERLRINDDSVLSFLFSSSDDAPAIDGPLGLHPVDVVQRNIRGTCHQNSGRRSNGVFMIPCAAELQEAGIRFKVAAADAGGGFAGAITFRGGVLTIPLLHVMDSTESMFLNLMAFERMHPGAGNDAMAAVIFMDNLIDTARDVALLKSRGIISNLFGSDEAVAALFNNLSKGAVMSPHSSLYGVQRQVIAHCRKRRNRWRASLVHSYFRNPWVFISLVAAFVLLAATVMQTIYTVIPFYTKS</sequence>
<organism evidence="2">
    <name type="scientific">Oryza barthii</name>
    <dbReference type="NCBI Taxonomy" id="65489"/>
    <lineage>
        <taxon>Eukaryota</taxon>
        <taxon>Viridiplantae</taxon>
        <taxon>Streptophyta</taxon>
        <taxon>Embryophyta</taxon>
        <taxon>Tracheophyta</taxon>
        <taxon>Spermatophyta</taxon>
        <taxon>Magnoliopsida</taxon>
        <taxon>Liliopsida</taxon>
        <taxon>Poales</taxon>
        <taxon>Poaceae</taxon>
        <taxon>BOP clade</taxon>
        <taxon>Oryzoideae</taxon>
        <taxon>Oryzeae</taxon>
        <taxon>Oryzinae</taxon>
        <taxon>Oryza</taxon>
    </lineage>
</organism>
<accession>A0A0D3HMS5</accession>
<keyword evidence="1" id="KW-1133">Transmembrane helix</keyword>
<evidence type="ECO:0000256" key="1">
    <source>
        <dbReference type="SAM" id="Phobius"/>
    </source>
</evidence>